<accession>A0A447R5S5</accession>
<reference evidence="1 2" key="1">
    <citation type="submission" date="2018-12" db="EMBL/GenBank/DDBJ databases">
        <authorList>
            <consortium name="Pathogen Informatics"/>
        </authorList>
    </citation>
    <scope>NUCLEOTIDE SEQUENCE [LARGE SCALE GENOMIC DNA]</scope>
    <source>
        <strain evidence="1 2">NCTC10047</strain>
    </source>
</reference>
<dbReference type="AlphaFoldDB" id="A0A447R5S5"/>
<protein>
    <submittedName>
        <fullName evidence="1">WavE lipopolysaccharide synthesis</fullName>
    </submittedName>
</protein>
<organism evidence="1 2">
    <name type="scientific">Salmonella enterica subsp. arizonae</name>
    <dbReference type="NCBI Taxonomy" id="59203"/>
    <lineage>
        <taxon>Bacteria</taxon>
        <taxon>Pseudomonadati</taxon>
        <taxon>Pseudomonadota</taxon>
        <taxon>Gammaproteobacteria</taxon>
        <taxon>Enterobacterales</taxon>
        <taxon>Enterobacteriaceae</taxon>
        <taxon>Salmonella</taxon>
    </lineage>
</organism>
<dbReference type="InterPro" id="IPR011122">
    <property type="entry name" value="WavE"/>
</dbReference>
<evidence type="ECO:0000313" key="1">
    <source>
        <dbReference type="EMBL" id="VEA77590.1"/>
    </source>
</evidence>
<proteinExistence type="predicted"/>
<evidence type="ECO:0000313" key="2">
    <source>
        <dbReference type="Proteomes" id="UP000275676"/>
    </source>
</evidence>
<dbReference type="Pfam" id="PF07507">
    <property type="entry name" value="WavE"/>
    <property type="match status" value="1"/>
</dbReference>
<name>A0A447R5S5_SALER</name>
<gene>
    <name evidence="1" type="ORF">NCTC10047_03515</name>
</gene>
<sequence length="357" mass="42069">MNKISIVIAGPAYREFDIYYSIKLLRTHFPESEIILSSNDHLLLTHANRLGVFDKIVTVENSGELPSLKFESVSDRGQPIVCNNINKQIKTSLHGILEASHDLVLKIRTDQILMQNHIISLWNLIKDIPNDNKKTKGRIITSSIFSINPRFSERMPYHISDMLQFGFKEDLIRYYSAPEYPFDYSVWYETHIYASHSNRNENIFRSRYAVEQWLTMNYIFGVNTPFPIKYHNDISHKIIKDFEYIFPDFFIIAHPKDISLRASKFNSAMNYVNNQCYSTYDSLMFLKEKYKLSEHILSNYKAMGLNKKIYKHLNAILNSYLIHIVIRHLPVSIRKFLKRIYVEIHLVNKRKKYITGV</sequence>
<dbReference type="Proteomes" id="UP000275676">
    <property type="component" value="Chromosome"/>
</dbReference>
<dbReference type="EMBL" id="LR134156">
    <property type="protein sequence ID" value="VEA77590.1"/>
    <property type="molecule type" value="Genomic_DNA"/>
</dbReference>